<sequence>MARWKMFKQTATAVGGALTYYLGQQVVDYREVQKSLQNPDLETSAPERAQVTATKKEWYLFGRQSPHYVRDMTKTPKHEEHRKIEESSLYLKRFGTVMDNEKHYDLFEGSDFEIEPISSNSKYPKVIVPPEAMLSDRIDELDDDARFEIHFARKRGFADISEKSPFFHSSIALRVIPEEETPDPSTVVVSGSEIKKILKGTEETVCKTQHCNLYTSNCYSASIFSLEGVIKTINEREGVEKSSKKEDIAKVAQVLQQATTDNLSRGISNNSLIKSSLIYDIHPILLNYGLVQKTKAEDEYGRTPPPQM</sequence>
<accession>A0A0A2SS37</accession>
<reference evidence="1 2" key="1">
    <citation type="submission" date="2014-05" db="EMBL/GenBank/DDBJ databases">
        <authorList>
            <person name="Rizzardi K."/>
            <person name="Winiecka-Krusnell J."/>
            <person name="Ramliden M."/>
            <person name="Alm E."/>
            <person name="Andersson S."/>
            <person name="Byfors S."/>
        </authorList>
    </citation>
    <scope>NUCLEOTIDE SEQUENCE [LARGE SCALE GENOMIC DNA]</scope>
    <source>
        <strain evidence="1 2">LEGN</strain>
    </source>
</reference>
<proteinExistence type="predicted"/>
<dbReference type="RefSeq" id="WP_035887648.1">
    <property type="nucleotide sequence ID" value="NZ_JNCF01000008.1"/>
</dbReference>
<gene>
    <name evidence="1" type="ORF">EP47_07085</name>
</gene>
<dbReference type="EMBL" id="JNCF01000008">
    <property type="protein sequence ID" value="KGP63895.1"/>
    <property type="molecule type" value="Genomic_DNA"/>
</dbReference>
<keyword evidence="2" id="KW-1185">Reference proteome</keyword>
<comment type="caution">
    <text evidence="1">The sequence shown here is derived from an EMBL/GenBank/DDBJ whole genome shotgun (WGS) entry which is preliminary data.</text>
</comment>
<name>A0A0A2SS37_9GAMM</name>
<evidence type="ECO:0000313" key="2">
    <source>
        <dbReference type="Proteomes" id="UP000054422"/>
    </source>
</evidence>
<organism evidence="1 2">
    <name type="scientific">Legionella norrlandica</name>
    <dbReference type="NCBI Taxonomy" id="1498499"/>
    <lineage>
        <taxon>Bacteria</taxon>
        <taxon>Pseudomonadati</taxon>
        <taxon>Pseudomonadota</taxon>
        <taxon>Gammaproteobacteria</taxon>
        <taxon>Legionellales</taxon>
        <taxon>Legionellaceae</taxon>
        <taxon>Legionella</taxon>
    </lineage>
</organism>
<dbReference type="OrthoDB" id="5637716at2"/>
<dbReference type="Proteomes" id="UP000054422">
    <property type="component" value="Unassembled WGS sequence"/>
</dbReference>
<protein>
    <submittedName>
        <fullName evidence="1">Uncharacterized protein</fullName>
    </submittedName>
</protein>
<dbReference type="AlphaFoldDB" id="A0A0A2SS37"/>
<evidence type="ECO:0000313" key="1">
    <source>
        <dbReference type="EMBL" id="KGP63895.1"/>
    </source>
</evidence>